<evidence type="ECO:0000256" key="4">
    <source>
        <dbReference type="ARBA" id="ARBA00023026"/>
    </source>
</evidence>
<evidence type="ECO:0000313" key="9">
    <source>
        <dbReference type="Proteomes" id="UP000240971"/>
    </source>
</evidence>
<feature type="region of interest" description="Disordered" evidence="5">
    <location>
        <begin position="2279"/>
        <end position="2303"/>
    </location>
</feature>
<keyword evidence="4" id="KW-0843">Virulence</keyword>
<evidence type="ECO:0000259" key="7">
    <source>
        <dbReference type="Pfam" id="PF12256"/>
    </source>
</evidence>
<dbReference type="InterPro" id="IPR028994">
    <property type="entry name" value="Integrin_alpha_N"/>
</dbReference>
<reference evidence="8 9" key="1">
    <citation type="submission" date="2018-03" db="EMBL/GenBank/DDBJ databases">
        <title>Genomic Encyclopedia of Archaeal and Bacterial Type Strains, Phase II (KMG-II): from individual species to whole genera.</title>
        <authorList>
            <person name="Goeker M."/>
        </authorList>
    </citation>
    <scope>NUCLEOTIDE SEQUENCE [LARGE SCALE GENOMIC DNA]</scope>
    <source>
        <strain evidence="8 9">DSM 24859</strain>
    </source>
</reference>
<feature type="compositionally biased region" description="Basic and acidic residues" evidence="5">
    <location>
        <begin position="2206"/>
        <end position="2215"/>
    </location>
</feature>
<feature type="region of interest" description="Disordered" evidence="5">
    <location>
        <begin position="2203"/>
        <end position="2231"/>
    </location>
</feature>
<dbReference type="NCBIfam" id="TIGR03696">
    <property type="entry name" value="Rhs_assc_core"/>
    <property type="match status" value="1"/>
</dbReference>
<feature type="compositionally biased region" description="Basic and acidic residues" evidence="5">
    <location>
        <begin position="2280"/>
        <end position="2303"/>
    </location>
</feature>
<gene>
    <name evidence="8" type="ORF">CLV51_104108</name>
</gene>
<dbReference type="InterPro" id="IPR003284">
    <property type="entry name" value="Sal_SpvB"/>
</dbReference>
<dbReference type="Gene3D" id="2.130.10.130">
    <property type="entry name" value="Integrin alpha, N-terminal"/>
    <property type="match status" value="1"/>
</dbReference>
<keyword evidence="3" id="KW-0732">Signal</keyword>
<evidence type="ECO:0000256" key="3">
    <source>
        <dbReference type="ARBA" id="ARBA00022729"/>
    </source>
</evidence>
<dbReference type="InterPro" id="IPR022385">
    <property type="entry name" value="Rhs_assc_core"/>
</dbReference>
<dbReference type="InterPro" id="IPR013517">
    <property type="entry name" value="FG-GAP"/>
</dbReference>
<feature type="domain" description="Insecticide toxin TcdB middle/C-terminal" evidence="6">
    <location>
        <begin position="935"/>
        <end position="1073"/>
    </location>
</feature>
<dbReference type="Proteomes" id="UP000240971">
    <property type="component" value="Unassembled WGS sequence"/>
</dbReference>
<dbReference type="GO" id="GO:0005737">
    <property type="term" value="C:cytoplasm"/>
    <property type="evidence" value="ECO:0007669"/>
    <property type="project" value="InterPro"/>
</dbReference>
<proteinExistence type="predicted"/>
<keyword evidence="9" id="KW-1185">Reference proteome</keyword>
<dbReference type="InterPro" id="IPR050708">
    <property type="entry name" value="T6SS_VgrG/RHS"/>
</dbReference>
<dbReference type="PANTHER" id="PTHR32305:SF15">
    <property type="entry name" value="PROTEIN RHSA-RELATED"/>
    <property type="match status" value="1"/>
</dbReference>
<dbReference type="Pfam" id="PF13517">
    <property type="entry name" value="FG-GAP_3"/>
    <property type="match status" value="1"/>
</dbReference>
<organism evidence="8 9">
    <name type="scientific">Chitinophaga niastensis</name>
    <dbReference type="NCBI Taxonomy" id="536980"/>
    <lineage>
        <taxon>Bacteria</taxon>
        <taxon>Pseudomonadati</taxon>
        <taxon>Bacteroidota</taxon>
        <taxon>Chitinophagia</taxon>
        <taxon>Chitinophagales</taxon>
        <taxon>Chitinophagaceae</taxon>
        <taxon>Chitinophaga</taxon>
    </lineage>
</organism>
<evidence type="ECO:0000256" key="1">
    <source>
        <dbReference type="ARBA" id="ARBA00004613"/>
    </source>
</evidence>
<dbReference type="PRINTS" id="PR01341">
    <property type="entry name" value="SALSPVBPROT"/>
</dbReference>
<dbReference type="OrthoDB" id="9765204at2"/>
<feature type="compositionally biased region" description="Polar residues" evidence="5">
    <location>
        <begin position="18"/>
        <end position="27"/>
    </location>
</feature>
<keyword evidence="2" id="KW-0964">Secreted</keyword>
<dbReference type="Gene3D" id="2.180.10.10">
    <property type="entry name" value="RHS repeat-associated core"/>
    <property type="match status" value="1"/>
</dbReference>
<dbReference type="RefSeq" id="WP_106529743.1">
    <property type="nucleotide sequence ID" value="NZ_PYAW01000004.1"/>
</dbReference>
<dbReference type="Pfam" id="PF12255">
    <property type="entry name" value="TcdB_toxin_midC"/>
    <property type="match status" value="1"/>
</dbReference>
<sequence>MNPLEENRKPHSEKLPITTVSNISAQPDKSKTAENDFFVRPPGLSLPQGGGAIKGISEKFEVNAVNGTASFSIPLPLANCRNATPSLSLNYNSGGGNSPFGLGWDVSIPSITRKTEKELPRYQDENESDTFIFSGAEDLVPALQQNGSAWEHIPPTPQTEHGITYSLTLYRPRIEGAFTRIEKWKNTNTGELHWRTISKDNILSVYGFTPASRITDPQDQLKVFKWLLSYSCDDKGNFTGYEYKPEDFEGIPSLMFEKNRKNRCSNTYLKRVLYGNKTPFYRGDLFLPESDFMFQLVFDYGEHDPTGTGFYTDINQLIPADVNLPKNTWAYRKDAFSHFRAGFDIRTYRSCSRVMLFHCFEELRIAAAPCLVQSLELVYNDQLQLEQTNDSINGFSFLTRVIRKGHKLNTVTASYSSRALPPFDFTYQQLAWNTTIREITTDSVMHAPSAADGRTWQWIDFYSEGVAGILTEQGNGWYYKSNLGNGHFAAPKLIAPRPSFSGLSGGSMAIQELTGNGKKYAVGYSGSQQGFFGLSANDTWEAYKPFKQLPNIDFKDPDLKWIDLNGDGLPDLLISEEDIFRWYPAKGEHGFDEGIHLLKAKDEELGPVVVFADSTQSVYLADMTGDGLTDIVRIRNGEICYWANMGYGRFSRKVSMENAPTFDHPDNFNPTWLRLADIDGSGTTDIIYFGKNDARIWSNMNGNAWRENPVVIPQIPAVHNAVDIAVMDLLGTGTSCIVWSSPLPADQQHPLRYIHLMDGKKPHLMTGFKNNTGKHVSLQYQSSTHFYLEDKNAGTPWVTKLPFPVHLLTETATTDEISKARFVTGYTYHHGYYDQEEREFRGFGRVDQQDTETYTKFARNNAGNIVDESLHQAPVLTRSWFHTGAFIQEGKILQQFRHEYYQQPGFTEYHVPDAHIVLPTGMLIQDVPTAVYAEALRACKNMLLRKEIYAADGTDLAPYPYSTTEQNCHIRLLQLRGSNKFAVFAPALSETITAQYERVIADPRIKHEFNLDIDEYNNVLSSATVVYPRQVNNPLLPAPLQLEMQSLSTHVKDAQAALHIVLKENSFTNDVITSPNYRLRINAAVQTRELTGCKPGGSFFTLAELQQAATAATPIPWQGTVVANTLQKRLIAHERHLYLADNATTPLPLGQLVSKGLPYEAYKLAYTGPLLNTIYAGKVDATLMTAGQYRQTTALQPLFPGTDDANDWWIPSGTTGYPANPANHFFIPDKYINPFSKISLAATDNKYHLYIPLQQDPMGNQQSVVTYDFRTLQPLALKDPNDNITEVRFDILGMVTGTAQKGKGTEADDFDGFTEDTTESVINNFFSDPATHGAALLQHATSRIVYNLHQLPVSAATILRENHHRDVTVNGLPNKLQYQFEYSGGMDQVLMKKTQTTPGNAHYIDDTGKLQITDTTPKLRWIGNGRTVLNNKGNAVKQYQPYFSVTHAYEDDSRLVEVGPTSILFYDPVSRNIRTEQPDETFSVIAYAGWKQTNSDPNDTVIGSQWYNKRFNRLIDTELIAAGKDPALEQSAAIKAAKHKDTPEVMHLDTLGRTISKIAHNKDQAMLDIFAETAIHLDIKGNTLSVADPLLHTIISWQYDIAGNAVSQQSPETGARITFADVTNQPLHQWDSRSQTIIFDYDDLRRLLSMKVTGGDGATPLNHVVIKHIYGEGQPNDKQNNLRRQPCKVFDQSGMSTRSAYDFNGNPLAVQRQFCSHYDTTIDWGGLPVLLNTEIFESSMTYDALKRIRTTTAPHIQGKPASAYYPAYNETGSLGSMEVSVRGAAKSPYVISINYNEKGMRTDIRYGNNTKTVYSYDVSTLRLLQIRTTRPPGSNGATSGLFKDQAVVQDLFYTYDPAGNITAIKDEALASVFYDGEQADTLNSFEYDALYQLINATGRKHAGQTDVRHTRPDFNYRNQPFINSIAISPNDVNAFRNYQEIYGYDKAGNMTSQQHISKNSGWKRTFEYGNGTNQLTLTTVGGAFSFNYTYDAHGNLKKMEHLSGMRWNFSDALQWLDLGGGGKAWYTYDADGERAHKVILRPDGSIKERFYVGGVEIYREKDNTGKITLERETLQIMDDQQRIAMADSKIINGVSGAPLVRYQYSNHLGSSALELDDAAKAISYEAYFPFGTTSYSTTDASREIPAKRYRYTGKERDEESGLNYHSARYYAPWLCRWTAADPIGIKDGLNIYVYSHNNPTRFIDPTGHDGKDTKPELTPPDSLKPSPEHANDPLYIAGSNLVIAEWRNKMAELQAKIDQLKADFDQTVKDAIAKSPSARKLRDEAAMKDQKDKLQREEKEMVRPESVHFGIDAQIGASVTGLGSKAGPKWSFDALSLTLLPRNLGVQLFLSKDLDIKAFKEIAPQLLIQRQPKDSGRGTETHIVINPVTIDLLNVSTGRWEFAVGGIAGYDATSGNLAFTGTTGAKFTLHKSDTVSLPILGIFGPGKARLYAGVSAEGDVPLRTGAPSGFGGVSIGGGFLYEYDKTKKK</sequence>
<dbReference type="Pfam" id="PF03534">
    <property type="entry name" value="SpvB"/>
    <property type="match status" value="1"/>
</dbReference>
<dbReference type="InterPro" id="IPR022044">
    <property type="entry name" value="TcdB_toxin_mid/C"/>
</dbReference>
<comment type="caution">
    <text evidence="8">The sequence shown here is derived from an EMBL/GenBank/DDBJ whole genome shotgun (WGS) entry which is preliminary data.</text>
</comment>
<dbReference type="SUPFAM" id="SSF69318">
    <property type="entry name" value="Integrin alpha N-terminal domain"/>
    <property type="match status" value="1"/>
</dbReference>
<feature type="region of interest" description="Disordered" evidence="5">
    <location>
        <begin position="1"/>
        <end position="34"/>
    </location>
</feature>
<evidence type="ECO:0000256" key="2">
    <source>
        <dbReference type="ARBA" id="ARBA00022525"/>
    </source>
</evidence>
<evidence type="ECO:0000256" key="5">
    <source>
        <dbReference type="SAM" id="MobiDB-lite"/>
    </source>
</evidence>
<name>A0A2P8HGS0_CHINA</name>
<dbReference type="EMBL" id="PYAW01000004">
    <property type="protein sequence ID" value="PSL45406.1"/>
    <property type="molecule type" value="Genomic_DNA"/>
</dbReference>
<evidence type="ECO:0000259" key="6">
    <source>
        <dbReference type="Pfam" id="PF12255"/>
    </source>
</evidence>
<feature type="compositionally biased region" description="Basic and acidic residues" evidence="5">
    <location>
        <begin position="1"/>
        <end position="14"/>
    </location>
</feature>
<dbReference type="PANTHER" id="PTHR32305">
    <property type="match status" value="1"/>
</dbReference>
<evidence type="ECO:0000313" key="8">
    <source>
        <dbReference type="EMBL" id="PSL45406.1"/>
    </source>
</evidence>
<dbReference type="Pfam" id="PF12256">
    <property type="entry name" value="TcdB_toxin_midN"/>
    <property type="match status" value="1"/>
</dbReference>
<feature type="domain" description="Insecticide toxin TcdB middle/N-terminal" evidence="7">
    <location>
        <begin position="716"/>
        <end position="855"/>
    </location>
</feature>
<dbReference type="GO" id="GO:0005576">
    <property type="term" value="C:extracellular region"/>
    <property type="evidence" value="ECO:0007669"/>
    <property type="project" value="UniProtKB-SubCell"/>
</dbReference>
<accession>A0A2P8HGS0</accession>
<comment type="subcellular location">
    <subcellularLocation>
        <location evidence="1">Secreted</location>
    </subcellularLocation>
</comment>
<protein>
    <submittedName>
        <fullName evidence="8">RHS repeat-associated protein</fullName>
    </submittedName>
</protein>
<dbReference type="InterPro" id="IPR022045">
    <property type="entry name" value="TcdB_toxin_mid/N"/>
</dbReference>